<reference evidence="1 2" key="1">
    <citation type="journal article" date="2021" name="Elife">
        <title>Chloroplast acquisition without the gene transfer in kleptoplastic sea slugs, Plakobranchus ocellatus.</title>
        <authorList>
            <person name="Maeda T."/>
            <person name="Takahashi S."/>
            <person name="Yoshida T."/>
            <person name="Shimamura S."/>
            <person name="Takaki Y."/>
            <person name="Nagai Y."/>
            <person name="Toyoda A."/>
            <person name="Suzuki Y."/>
            <person name="Arimoto A."/>
            <person name="Ishii H."/>
            <person name="Satoh N."/>
            <person name="Nishiyama T."/>
            <person name="Hasebe M."/>
            <person name="Maruyama T."/>
            <person name="Minagawa J."/>
            <person name="Obokata J."/>
            <person name="Shigenobu S."/>
        </authorList>
    </citation>
    <scope>NUCLEOTIDE SEQUENCE [LARGE SCALE GENOMIC DNA]</scope>
</reference>
<name>A0AAV3YTD2_9GAST</name>
<comment type="caution">
    <text evidence="1">The sequence shown here is derived from an EMBL/GenBank/DDBJ whole genome shotgun (WGS) entry which is preliminary data.</text>
</comment>
<organism evidence="1 2">
    <name type="scientific">Plakobranchus ocellatus</name>
    <dbReference type="NCBI Taxonomy" id="259542"/>
    <lineage>
        <taxon>Eukaryota</taxon>
        <taxon>Metazoa</taxon>
        <taxon>Spiralia</taxon>
        <taxon>Lophotrochozoa</taxon>
        <taxon>Mollusca</taxon>
        <taxon>Gastropoda</taxon>
        <taxon>Heterobranchia</taxon>
        <taxon>Euthyneura</taxon>
        <taxon>Panpulmonata</taxon>
        <taxon>Sacoglossa</taxon>
        <taxon>Placobranchoidea</taxon>
        <taxon>Plakobranchidae</taxon>
        <taxon>Plakobranchus</taxon>
    </lineage>
</organism>
<evidence type="ECO:0000313" key="1">
    <source>
        <dbReference type="EMBL" id="GFN86039.1"/>
    </source>
</evidence>
<gene>
    <name evidence="1" type="ORF">PoB_001254500</name>
</gene>
<dbReference type="AlphaFoldDB" id="A0AAV3YTD2"/>
<protein>
    <submittedName>
        <fullName evidence="1">Uncharacterized protein</fullName>
    </submittedName>
</protein>
<proteinExistence type="predicted"/>
<evidence type="ECO:0000313" key="2">
    <source>
        <dbReference type="Proteomes" id="UP000735302"/>
    </source>
</evidence>
<keyword evidence="2" id="KW-1185">Reference proteome</keyword>
<dbReference type="EMBL" id="BLXT01001485">
    <property type="protein sequence ID" value="GFN86039.1"/>
    <property type="molecule type" value="Genomic_DNA"/>
</dbReference>
<accession>A0AAV3YTD2</accession>
<sequence length="108" mass="11734">METESTASAPQHACMFAPTKASVVSIFCSIACAGKDQLCLLRMYVVQKTQQPLATQIFTVFLFNDRSPQKLTRAARNDLVTADSSFLNTDLLGACISPVRSSDLISDD</sequence>
<dbReference type="Proteomes" id="UP000735302">
    <property type="component" value="Unassembled WGS sequence"/>
</dbReference>